<comment type="caution">
    <text evidence="1">The sequence shown here is derived from an EMBL/GenBank/DDBJ whole genome shotgun (WGS) entry which is preliminary data.</text>
</comment>
<name>A0A368NBK8_9EURY</name>
<dbReference type="Proteomes" id="UP000252189">
    <property type="component" value="Unassembled WGS sequence"/>
</dbReference>
<dbReference type="EMBL" id="QPHM01000001">
    <property type="protein sequence ID" value="RCU47500.1"/>
    <property type="molecule type" value="Genomic_DNA"/>
</dbReference>
<proteinExistence type="predicted"/>
<sequence length="70" mass="7461">MSGNVVPRERVREGVVECPLCGRQIATPVEHVLVYSTVERADVDTADAIRCPACTGVSFVVDRSDGEGEG</sequence>
<protein>
    <submittedName>
        <fullName evidence="1">Uncharacterized protein</fullName>
    </submittedName>
</protein>
<accession>A0A368NBK8</accession>
<evidence type="ECO:0000313" key="2">
    <source>
        <dbReference type="Proteomes" id="UP000252189"/>
    </source>
</evidence>
<reference evidence="1 2" key="1">
    <citation type="submission" date="2018-07" db="EMBL/GenBank/DDBJ databases">
        <title>Genome sequences of Haloplanus salinus JCM 18368T.</title>
        <authorList>
            <person name="Kim Y.B."/>
            <person name="Roh S.W."/>
        </authorList>
    </citation>
    <scope>NUCLEOTIDE SEQUENCE [LARGE SCALE GENOMIC DNA]</scope>
    <source>
        <strain evidence="1 2">JCM 18368</strain>
    </source>
</reference>
<keyword evidence="2" id="KW-1185">Reference proteome</keyword>
<organism evidence="1 2">
    <name type="scientific">Haloplanus salinus</name>
    <dbReference type="NCBI Taxonomy" id="1126245"/>
    <lineage>
        <taxon>Archaea</taxon>
        <taxon>Methanobacteriati</taxon>
        <taxon>Methanobacteriota</taxon>
        <taxon>Stenosarchaea group</taxon>
        <taxon>Halobacteria</taxon>
        <taxon>Halobacteriales</taxon>
        <taxon>Haloferacaceae</taxon>
        <taxon>Haloplanus</taxon>
    </lineage>
</organism>
<dbReference type="OrthoDB" id="217463at2157"/>
<dbReference type="RefSeq" id="WP_114449061.1">
    <property type="nucleotide sequence ID" value="NZ_QPHM01000001.1"/>
</dbReference>
<dbReference type="AlphaFoldDB" id="A0A368NBK8"/>
<evidence type="ECO:0000313" key="1">
    <source>
        <dbReference type="EMBL" id="RCU47500.1"/>
    </source>
</evidence>
<gene>
    <name evidence="1" type="ORF">DU504_09435</name>
</gene>